<dbReference type="InterPro" id="IPR036278">
    <property type="entry name" value="Sialidase_sf"/>
</dbReference>
<dbReference type="Gene3D" id="2.120.10.10">
    <property type="match status" value="1"/>
</dbReference>
<dbReference type="PANTHER" id="PTHR43752">
    <property type="entry name" value="BNR/ASP-BOX REPEAT FAMILY PROTEIN"/>
    <property type="match status" value="1"/>
</dbReference>
<dbReference type="SUPFAM" id="SSF50939">
    <property type="entry name" value="Sialidases"/>
    <property type="match status" value="1"/>
</dbReference>
<feature type="domain" description="Sialidase" evidence="2">
    <location>
        <begin position="107"/>
        <end position="380"/>
    </location>
</feature>
<organism evidence="3 4">
    <name type="scientific">Mucilaginibacter gracilis</name>
    <dbReference type="NCBI Taxonomy" id="423350"/>
    <lineage>
        <taxon>Bacteria</taxon>
        <taxon>Pseudomonadati</taxon>
        <taxon>Bacteroidota</taxon>
        <taxon>Sphingobacteriia</taxon>
        <taxon>Sphingobacteriales</taxon>
        <taxon>Sphingobacteriaceae</taxon>
        <taxon>Mucilaginibacter</taxon>
    </lineage>
</organism>
<dbReference type="Proteomes" id="UP000268007">
    <property type="component" value="Unassembled WGS sequence"/>
</dbReference>
<feature type="transmembrane region" description="Helical" evidence="1">
    <location>
        <begin position="47"/>
        <end position="69"/>
    </location>
</feature>
<evidence type="ECO:0000259" key="2">
    <source>
        <dbReference type="Pfam" id="PF13088"/>
    </source>
</evidence>
<keyword evidence="1" id="KW-0472">Membrane</keyword>
<sequence>MIGDIENLFFNSPLERGSVGLSNGRGVSMRNATMRARPSNLLKSGTAHYYFLFKVLTILLLCFIANTTFAQQKNPWRRGIKTDEFIFEKAPFPECHAATIAETSEGLVAAWFGGTKERNPDVCIWVSHQKKNGKWSTPENVANGIHPDTTRDACWNPVLFQVPKGELILFYKIGPKPSTWKGFYKTSKDGGKTWGEQQPLPNGILGPIKNKPVLLSNGNILSPSSTEDSGWKTHFELSADSGKTWKLIGPVANGDTKGAIQPSILFYKDGRLQALCRSQNRAILETWSADNGLTWSPLTKTSLPNNNSGTDAVTLKDGRQLLVYNHVLPPGILAKGARTPLNVSISKDGKTWFASLILEDSPISQYSYPAVIQTSDGLVHFVYTWRRQRIKHVVVDPSKLKMVEIKNGEWPKVEGYTLPVATGDTKDL</sequence>
<keyword evidence="4" id="KW-1185">Reference proteome</keyword>
<dbReference type="Pfam" id="PF13088">
    <property type="entry name" value="BNR_2"/>
    <property type="match status" value="1"/>
</dbReference>
<dbReference type="AlphaFoldDB" id="A0A495J5R4"/>
<accession>A0A495J5R4</accession>
<evidence type="ECO:0000256" key="1">
    <source>
        <dbReference type="SAM" id="Phobius"/>
    </source>
</evidence>
<proteinExistence type="predicted"/>
<evidence type="ECO:0000313" key="3">
    <source>
        <dbReference type="EMBL" id="RKR84330.1"/>
    </source>
</evidence>
<dbReference type="PANTHER" id="PTHR43752:SF2">
    <property type="entry name" value="BNR_ASP-BOX REPEAT FAMILY PROTEIN"/>
    <property type="match status" value="1"/>
</dbReference>
<keyword evidence="1" id="KW-0812">Transmembrane</keyword>
<keyword evidence="1" id="KW-1133">Transmembrane helix</keyword>
<dbReference type="CDD" id="cd15482">
    <property type="entry name" value="Sialidase_non-viral"/>
    <property type="match status" value="1"/>
</dbReference>
<reference evidence="3 4" key="1">
    <citation type="submission" date="2018-10" db="EMBL/GenBank/DDBJ databases">
        <title>Genomic Encyclopedia of Archaeal and Bacterial Type Strains, Phase II (KMG-II): from individual species to whole genera.</title>
        <authorList>
            <person name="Goeker M."/>
        </authorList>
    </citation>
    <scope>NUCLEOTIDE SEQUENCE [LARGE SCALE GENOMIC DNA]</scope>
    <source>
        <strain evidence="3 4">DSM 18602</strain>
    </source>
</reference>
<dbReference type="InterPro" id="IPR011040">
    <property type="entry name" value="Sialidase"/>
</dbReference>
<evidence type="ECO:0000313" key="4">
    <source>
        <dbReference type="Proteomes" id="UP000268007"/>
    </source>
</evidence>
<gene>
    <name evidence="3" type="ORF">BDD43_4564</name>
</gene>
<dbReference type="EMBL" id="RBKU01000001">
    <property type="protein sequence ID" value="RKR84330.1"/>
    <property type="molecule type" value="Genomic_DNA"/>
</dbReference>
<comment type="caution">
    <text evidence="3">The sequence shown here is derived from an EMBL/GenBank/DDBJ whole genome shotgun (WGS) entry which is preliminary data.</text>
</comment>
<protein>
    <submittedName>
        <fullName evidence="3">Putative neuraminidase</fullName>
    </submittedName>
</protein>
<name>A0A495J5R4_9SPHI</name>